<keyword evidence="3 4" id="KW-0732">Signal</keyword>
<dbReference type="PANTHER" id="PTHR30061">
    <property type="entry name" value="MALTOSE-BINDING PERIPLASMIC PROTEIN"/>
    <property type="match status" value="1"/>
</dbReference>
<dbReference type="Pfam" id="PF13416">
    <property type="entry name" value="SBP_bac_8"/>
    <property type="match status" value="1"/>
</dbReference>
<evidence type="ECO:0000256" key="3">
    <source>
        <dbReference type="ARBA" id="ARBA00022729"/>
    </source>
</evidence>
<sequence>MKKWHWSLLALFSILILAACNPGDGSNENDSTEDNESAAEGVAELTFWSYVNPNQHDGQLLMDMVDEFNEANENIEITYEYIPHGEIDQQVSVAVAGGGLPDILMIDNPDHARYASMNVLEDITDKVQEWGEEAQYFEGPWASTIYEGKNYGVPFTTNALALFVNNDMLNEKGIEVPTTWDELTTASQQLTEGNTLGFSMSAISGPEGMFQFLPFLLSTGANYDQLDDPNAYRAMEFVTNMVDEGYMSRETLNWGQGEVASQFTAGNAAMMVNGPWMLPQVRNDAPDMDFSIALIPKDSEYASVLGGENLALPKGDHVEEAWTFLSWLSSKEQAMRFSEGSGQFSPRVDVSDELGWEGDPHLSVFLEAIDNAQPRGPHPAWNEIAEAIQNQVHNSITGISTPEEATEQAHQDVIEIIE</sequence>
<dbReference type="GO" id="GO:1901982">
    <property type="term" value="F:maltose binding"/>
    <property type="evidence" value="ECO:0007669"/>
    <property type="project" value="TreeGrafter"/>
</dbReference>
<evidence type="ECO:0000313" key="6">
    <source>
        <dbReference type="Proteomes" id="UP000572212"/>
    </source>
</evidence>
<dbReference type="RefSeq" id="WP_184248379.1">
    <property type="nucleotide sequence ID" value="NZ_BAAACU010000012.1"/>
</dbReference>
<keyword evidence="2" id="KW-0813">Transport</keyword>
<dbReference type="PROSITE" id="PS51257">
    <property type="entry name" value="PROKAR_LIPOPROTEIN"/>
    <property type="match status" value="1"/>
</dbReference>
<evidence type="ECO:0000313" key="5">
    <source>
        <dbReference type="EMBL" id="MBB6513352.1"/>
    </source>
</evidence>
<dbReference type="GO" id="GO:0055052">
    <property type="term" value="C:ATP-binding cassette (ABC) transporter complex, substrate-binding subunit-containing"/>
    <property type="evidence" value="ECO:0007669"/>
    <property type="project" value="TreeGrafter"/>
</dbReference>
<reference evidence="5 6" key="1">
    <citation type="submission" date="2020-08" db="EMBL/GenBank/DDBJ databases">
        <title>Genomic Encyclopedia of Type Strains, Phase IV (KMG-IV): sequencing the most valuable type-strain genomes for metagenomic binning, comparative biology and taxonomic classification.</title>
        <authorList>
            <person name="Goeker M."/>
        </authorList>
    </citation>
    <scope>NUCLEOTIDE SEQUENCE [LARGE SCALE GENOMIC DNA]</scope>
    <source>
        <strain evidence="5 6">DSM 11805</strain>
    </source>
</reference>
<dbReference type="GO" id="GO:0042956">
    <property type="term" value="P:maltodextrin transmembrane transport"/>
    <property type="evidence" value="ECO:0007669"/>
    <property type="project" value="TreeGrafter"/>
</dbReference>
<organism evidence="5 6">
    <name type="scientific">Gracilibacillus halotolerans</name>
    <dbReference type="NCBI Taxonomy" id="74386"/>
    <lineage>
        <taxon>Bacteria</taxon>
        <taxon>Bacillati</taxon>
        <taxon>Bacillota</taxon>
        <taxon>Bacilli</taxon>
        <taxon>Bacillales</taxon>
        <taxon>Bacillaceae</taxon>
        <taxon>Gracilibacillus</taxon>
    </lineage>
</organism>
<feature type="signal peptide" evidence="4">
    <location>
        <begin position="1"/>
        <end position="18"/>
    </location>
</feature>
<keyword evidence="6" id="KW-1185">Reference proteome</keyword>
<dbReference type="Proteomes" id="UP000572212">
    <property type="component" value="Unassembled WGS sequence"/>
</dbReference>
<comment type="similarity">
    <text evidence="1">Belongs to the bacterial solute-binding protein 1 family.</text>
</comment>
<dbReference type="GO" id="GO:0015768">
    <property type="term" value="P:maltose transport"/>
    <property type="evidence" value="ECO:0007669"/>
    <property type="project" value="TreeGrafter"/>
</dbReference>
<name>A0A841RN94_9BACI</name>
<dbReference type="SUPFAM" id="SSF53850">
    <property type="entry name" value="Periplasmic binding protein-like II"/>
    <property type="match status" value="1"/>
</dbReference>
<feature type="chain" id="PRO_5039578628" evidence="4">
    <location>
        <begin position="19"/>
        <end position="418"/>
    </location>
</feature>
<dbReference type="AlphaFoldDB" id="A0A841RN94"/>
<comment type="caution">
    <text evidence="5">The sequence shown here is derived from an EMBL/GenBank/DDBJ whole genome shotgun (WGS) entry which is preliminary data.</text>
</comment>
<dbReference type="EMBL" id="JACHON010000011">
    <property type="protein sequence ID" value="MBB6513352.1"/>
    <property type="molecule type" value="Genomic_DNA"/>
</dbReference>
<evidence type="ECO:0000256" key="2">
    <source>
        <dbReference type="ARBA" id="ARBA00022448"/>
    </source>
</evidence>
<gene>
    <name evidence="5" type="ORF">GGQ92_002160</name>
</gene>
<proteinExistence type="inferred from homology"/>
<dbReference type="CDD" id="cd13585">
    <property type="entry name" value="PBP2_TMBP_like"/>
    <property type="match status" value="1"/>
</dbReference>
<evidence type="ECO:0000256" key="1">
    <source>
        <dbReference type="ARBA" id="ARBA00008520"/>
    </source>
</evidence>
<protein>
    <submittedName>
        <fullName evidence="5">Multiple sugar transport system substrate-binding protein</fullName>
    </submittedName>
</protein>
<evidence type="ECO:0000256" key="4">
    <source>
        <dbReference type="SAM" id="SignalP"/>
    </source>
</evidence>
<dbReference type="PANTHER" id="PTHR30061:SF50">
    <property type="entry name" value="MALTOSE_MALTODEXTRIN-BINDING PERIPLASMIC PROTEIN"/>
    <property type="match status" value="1"/>
</dbReference>
<accession>A0A841RN94</accession>
<dbReference type="Gene3D" id="3.40.190.10">
    <property type="entry name" value="Periplasmic binding protein-like II"/>
    <property type="match status" value="2"/>
</dbReference>
<keyword evidence="5" id="KW-0762">Sugar transport</keyword>
<dbReference type="InterPro" id="IPR006059">
    <property type="entry name" value="SBP"/>
</dbReference>